<dbReference type="PROSITE" id="PS00198">
    <property type="entry name" value="4FE4S_FER_1"/>
    <property type="match status" value="1"/>
</dbReference>
<gene>
    <name evidence="7" type="ORF">JCM19231_2918</name>
</gene>
<dbReference type="InterPro" id="IPR017900">
    <property type="entry name" value="4Fe4S_Fe_S_CS"/>
</dbReference>
<keyword evidence="1" id="KW-0004">4Fe-4S</keyword>
<dbReference type="NCBIfam" id="NF045797">
    <property type="entry name" value="DsrO"/>
    <property type="match status" value="1"/>
</dbReference>
<dbReference type="EMBL" id="BBRZ01000087">
    <property type="protein sequence ID" value="GAM58437.1"/>
    <property type="molecule type" value="Genomic_DNA"/>
</dbReference>
<evidence type="ECO:0000256" key="1">
    <source>
        <dbReference type="ARBA" id="ARBA00022485"/>
    </source>
</evidence>
<dbReference type="Gene3D" id="3.30.70.20">
    <property type="match status" value="2"/>
</dbReference>
<feature type="domain" description="4Fe-4S ferredoxin-type" evidence="6">
    <location>
        <begin position="46"/>
        <end position="75"/>
    </location>
</feature>
<evidence type="ECO:0000256" key="4">
    <source>
        <dbReference type="ARBA" id="ARBA00023014"/>
    </source>
</evidence>
<reference evidence="7 8" key="1">
    <citation type="submission" date="2015-01" db="EMBL/GenBank/DDBJ databases">
        <title>Vibrio sp. C1 JCM 19231 whole genome shotgun sequence.</title>
        <authorList>
            <person name="Sawabe T."/>
            <person name="Meirelles P."/>
            <person name="Feng G."/>
            <person name="Sayaka M."/>
            <person name="Hattori M."/>
            <person name="Ohkuma M."/>
        </authorList>
    </citation>
    <scope>NUCLEOTIDE SEQUENCE [LARGE SCALE GENOMIC DNA]</scope>
    <source>
        <strain evidence="8">JCM 19231</strain>
    </source>
</reference>
<feature type="domain" description="4Fe-4S ferredoxin-type" evidence="6">
    <location>
        <begin position="123"/>
        <end position="152"/>
    </location>
</feature>
<dbReference type="PROSITE" id="PS51318">
    <property type="entry name" value="TAT"/>
    <property type="match status" value="1"/>
</dbReference>
<dbReference type="PANTHER" id="PTHR43177">
    <property type="entry name" value="PROTEIN NRFC"/>
    <property type="match status" value="1"/>
</dbReference>
<protein>
    <submittedName>
        <fullName evidence="7">Tetrathionate reductase subunit B</fullName>
    </submittedName>
</protein>
<dbReference type="InterPro" id="IPR054822">
    <property type="entry name" value="DsrO-like"/>
</dbReference>
<dbReference type="InterPro" id="IPR006311">
    <property type="entry name" value="TAT_signal"/>
</dbReference>
<reference evidence="7 8" key="2">
    <citation type="submission" date="2015-01" db="EMBL/GenBank/DDBJ databases">
        <authorList>
            <consortium name="NBRP consortium"/>
            <person name="Sawabe T."/>
            <person name="Meirelles P."/>
            <person name="Feng G."/>
            <person name="Sayaka M."/>
            <person name="Hattori M."/>
            <person name="Ohkuma M."/>
        </authorList>
    </citation>
    <scope>NUCLEOTIDE SEQUENCE [LARGE SCALE GENOMIC DNA]</scope>
    <source>
        <strain evidence="8">JCM 19231</strain>
    </source>
</reference>
<evidence type="ECO:0000256" key="2">
    <source>
        <dbReference type="ARBA" id="ARBA00022723"/>
    </source>
</evidence>
<comment type="caution">
    <text evidence="7">The sequence shown here is derived from an EMBL/GenBank/DDBJ whole genome shotgun (WGS) entry which is preliminary data.</text>
</comment>
<dbReference type="InterPro" id="IPR017896">
    <property type="entry name" value="4Fe4S_Fe-S-bd"/>
</dbReference>
<dbReference type="Pfam" id="PF12797">
    <property type="entry name" value="Fer4_2"/>
    <property type="match status" value="1"/>
</dbReference>
<keyword evidence="5" id="KW-0732">Signal</keyword>
<dbReference type="InterPro" id="IPR050954">
    <property type="entry name" value="ET_IronSulfur_Cluster-Binding"/>
</dbReference>
<dbReference type="Proteomes" id="UP000031671">
    <property type="component" value="Unassembled WGS sequence"/>
</dbReference>
<dbReference type="PANTHER" id="PTHR43177:SF9">
    <property type="entry name" value="PROTEIN NRFC"/>
    <property type="match status" value="1"/>
</dbReference>
<evidence type="ECO:0000259" key="6">
    <source>
        <dbReference type="PROSITE" id="PS51379"/>
    </source>
</evidence>
<sequence length="258" mass="27887">MADKQISRRQLLTGAIATAAATVATSAMASQPKNSLKQQSGSGKRWGMVIDLRRCVGCQACTVACKFENNAPVGQFRTWVSDIEVKSYPDTRRSFLPRLCNHCETPSCVPVCPTGATYKREDGLVLVDSDKCWGCGSCVTACPYGARFINSETKIADKCTFCAHRLEEGLLPACAETCVGGARIFGDLNDPQSPASKLIAENDVSVLKPSAGTKPNVFYIGLNHPEIANGEIEPNTWLLDLERNMDDVELTFKGASND</sequence>
<dbReference type="PROSITE" id="PS51379">
    <property type="entry name" value="4FE4S_FER_2"/>
    <property type="match status" value="3"/>
</dbReference>
<evidence type="ECO:0000313" key="8">
    <source>
        <dbReference type="Proteomes" id="UP000031671"/>
    </source>
</evidence>
<keyword evidence="8" id="KW-1185">Reference proteome</keyword>
<proteinExistence type="predicted"/>
<dbReference type="CDD" id="cd10551">
    <property type="entry name" value="PsrB"/>
    <property type="match status" value="1"/>
</dbReference>
<keyword evidence="4" id="KW-0411">Iron-sulfur</keyword>
<evidence type="ECO:0000256" key="5">
    <source>
        <dbReference type="SAM" id="SignalP"/>
    </source>
</evidence>
<dbReference type="Pfam" id="PF13247">
    <property type="entry name" value="Fer4_11"/>
    <property type="match status" value="1"/>
</dbReference>
<feature type="chain" id="PRO_5002121734" evidence="5">
    <location>
        <begin position="30"/>
        <end position="258"/>
    </location>
</feature>
<feature type="signal peptide" evidence="5">
    <location>
        <begin position="1"/>
        <end position="29"/>
    </location>
</feature>
<evidence type="ECO:0000313" key="7">
    <source>
        <dbReference type="EMBL" id="GAM58437.1"/>
    </source>
</evidence>
<organism evidence="7 8">
    <name type="scientific">Vibrio ishigakensis</name>
    <dbReference type="NCBI Taxonomy" id="1481914"/>
    <lineage>
        <taxon>Bacteria</taxon>
        <taxon>Pseudomonadati</taxon>
        <taxon>Pseudomonadota</taxon>
        <taxon>Gammaproteobacteria</taxon>
        <taxon>Vibrionales</taxon>
        <taxon>Vibrionaceae</taxon>
        <taxon>Vibrio</taxon>
    </lineage>
</organism>
<name>A0A0B8P1L0_9VIBR</name>
<evidence type="ECO:0000256" key="3">
    <source>
        <dbReference type="ARBA" id="ARBA00023004"/>
    </source>
</evidence>
<dbReference type="AlphaFoldDB" id="A0A0B8P1L0"/>
<keyword evidence="3" id="KW-0408">Iron</keyword>
<dbReference type="RefSeq" id="WP_261836623.1">
    <property type="nucleotide sequence ID" value="NZ_AP024882.1"/>
</dbReference>
<feature type="domain" description="4Fe-4S ferredoxin-type" evidence="6">
    <location>
        <begin position="91"/>
        <end position="122"/>
    </location>
</feature>
<accession>A0A0B8P1L0</accession>
<keyword evidence="2" id="KW-0479">Metal-binding</keyword>
<dbReference type="SUPFAM" id="SSF54862">
    <property type="entry name" value="4Fe-4S ferredoxins"/>
    <property type="match status" value="1"/>
</dbReference>
<dbReference type="GO" id="GO:0051539">
    <property type="term" value="F:4 iron, 4 sulfur cluster binding"/>
    <property type="evidence" value="ECO:0007669"/>
    <property type="project" value="UniProtKB-KW"/>
</dbReference>
<dbReference type="GO" id="GO:0046872">
    <property type="term" value="F:metal ion binding"/>
    <property type="evidence" value="ECO:0007669"/>
    <property type="project" value="UniProtKB-KW"/>
</dbReference>